<evidence type="ECO:0000313" key="1">
    <source>
        <dbReference type="EMBL" id="ETZ87516.1"/>
    </source>
</evidence>
<dbReference type="Proteomes" id="UP000019854">
    <property type="component" value="Unassembled WGS sequence"/>
</dbReference>
<dbReference type="AlphaFoldDB" id="A0A829PL44"/>
<accession>A0A829PL44</accession>
<evidence type="ECO:0000313" key="2">
    <source>
        <dbReference type="Proteomes" id="UP000019854"/>
    </source>
</evidence>
<reference evidence="1 2" key="1">
    <citation type="submission" date="2014-01" db="EMBL/GenBank/DDBJ databases">
        <authorList>
            <person name="Zelazny A."/>
            <person name="Olivier K."/>
            <person name="Sampaio E.P."/>
            <person name="Holland S.M."/>
            <person name="Tallon L.J."/>
            <person name="Sadzewicz L.K."/>
            <person name="Sengamalay N."/>
            <person name="Fraser C.M."/>
            <person name="Hine E."/>
            <person name="Shefchek K.A."/>
            <person name="Das S.P."/>
            <person name="Shallom S.J."/>
            <person name="Agrawal S."/>
            <person name="Tettelin H."/>
        </authorList>
    </citation>
    <scope>NUCLEOTIDE SEQUENCE [LARGE SCALE GENOMIC DNA]</scope>
    <source>
        <strain evidence="1 2">MAB_030201_1075</strain>
    </source>
</reference>
<gene>
    <name evidence="1" type="ORF">L829_1063</name>
</gene>
<organism evidence="1 2">
    <name type="scientific">Mycobacteroides abscessus MAB_030201_1075</name>
    <dbReference type="NCBI Taxonomy" id="1335410"/>
    <lineage>
        <taxon>Bacteria</taxon>
        <taxon>Bacillati</taxon>
        <taxon>Actinomycetota</taxon>
        <taxon>Actinomycetes</taxon>
        <taxon>Mycobacteriales</taxon>
        <taxon>Mycobacteriaceae</taxon>
        <taxon>Mycobacteroides</taxon>
        <taxon>Mycobacteroides abscessus</taxon>
    </lineage>
</organism>
<dbReference type="EMBL" id="JAOX01000001">
    <property type="protein sequence ID" value="ETZ87516.1"/>
    <property type="molecule type" value="Genomic_DNA"/>
</dbReference>
<protein>
    <submittedName>
        <fullName evidence="1">Uncharacterized protein</fullName>
    </submittedName>
</protein>
<proteinExistence type="predicted"/>
<sequence>MGGSGKNDVVVAELRNENGSPAGLRHAELFCTEDTYSCAVSATLENNFECLPNGKYGRYLL</sequence>
<comment type="caution">
    <text evidence="1">The sequence shown here is derived from an EMBL/GenBank/DDBJ whole genome shotgun (WGS) entry which is preliminary data.</text>
</comment>
<name>A0A829PL44_9MYCO</name>